<comment type="caution">
    <text evidence="1">The sequence shown here is derived from an EMBL/GenBank/DDBJ whole genome shotgun (WGS) entry which is preliminary data.</text>
</comment>
<proteinExistence type="predicted"/>
<protein>
    <recommendedName>
        <fullName evidence="3">L-threonine 3-dehydrogenase</fullName>
    </recommendedName>
</protein>
<sequence>MLRKGLHLHGAWHWNLSDTPRMMETIKKTGALLDKVITHRFPMSRVRDAFELQLTGNCGKVMLDPWH</sequence>
<accession>A0A2M7SDH5</accession>
<evidence type="ECO:0000313" key="1">
    <source>
        <dbReference type="EMBL" id="PIZ17520.1"/>
    </source>
</evidence>
<dbReference type="Proteomes" id="UP000229307">
    <property type="component" value="Unassembled WGS sequence"/>
</dbReference>
<dbReference type="Gene3D" id="3.40.50.720">
    <property type="entry name" value="NAD(P)-binding Rossmann-like Domain"/>
    <property type="match status" value="1"/>
</dbReference>
<dbReference type="Gene3D" id="3.90.180.10">
    <property type="entry name" value="Medium-chain alcohol dehydrogenases, catalytic domain"/>
    <property type="match status" value="1"/>
</dbReference>
<evidence type="ECO:0000313" key="2">
    <source>
        <dbReference type="Proteomes" id="UP000229307"/>
    </source>
</evidence>
<gene>
    <name evidence="1" type="ORF">COY52_04180</name>
</gene>
<name>A0A2M7SDH5_9BACT</name>
<reference evidence="2" key="1">
    <citation type="submission" date="2017-09" db="EMBL/GenBank/DDBJ databases">
        <title>Depth-based differentiation of microbial function through sediment-hosted aquifers and enrichment of novel symbionts in the deep terrestrial subsurface.</title>
        <authorList>
            <person name="Probst A.J."/>
            <person name="Ladd B."/>
            <person name="Jarett J.K."/>
            <person name="Geller-Mcgrath D.E."/>
            <person name="Sieber C.M.K."/>
            <person name="Emerson J.B."/>
            <person name="Anantharaman K."/>
            <person name="Thomas B.C."/>
            <person name="Malmstrom R."/>
            <person name="Stieglmeier M."/>
            <person name="Klingl A."/>
            <person name="Woyke T."/>
            <person name="Ryan C.M."/>
            <person name="Banfield J.F."/>
        </authorList>
    </citation>
    <scope>NUCLEOTIDE SEQUENCE [LARGE SCALE GENOMIC DNA]</scope>
</reference>
<evidence type="ECO:0008006" key="3">
    <source>
        <dbReference type="Google" id="ProtNLM"/>
    </source>
</evidence>
<dbReference type="AlphaFoldDB" id="A0A2M7SDH5"/>
<organism evidence="1 2">
    <name type="scientific">Candidatus Desantisbacteria bacterium CG_4_10_14_0_8_um_filter_48_22</name>
    <dbReference type="NCBI Taxonomy" id="1974543"/>
    <lineage>
        <taxon>Bacteria</taxon>
        <taxon>Candidatus Desantisiibacteriota</taxon>
    </lineage>
</organism>
<dbReference type="EMBL" id="PFMR01000109">
    <property type="protein sequence ID" value="PIZ17520.1"/>
    <property type="molecule type" value="Genomic_DNA"/>
</dbReference>